<gene>
    <name evidence="5" type="ORF">K505DRAFT_199036</name>
</gene>
<dbReference type="PANTHER" id="PTHR10730:SF53">
    <property type="entry name" value="GLYCOSYLTRANSFERASE 25 FAMILY MEMBER"/>
    <property type="match status" value="1"/>
</dbReference>
<dbReference type="OrthoDB" id="47375at2759"/>
<proteinExistence type="inferred from homology"/>
<dbReference type="Proteomes" id="UP000799757">
    <property type="component" value="Unassembled WGS sequence"/>
</dbReference>
<keyword evidence="6" id="KW-1185">Reference proteome</keyword>
<dbReference type="GO" id="GO:0016740">
    <property type="term" value="F:transferase activity"/>
    <property type="evidence" value="ECO:0007669"/>
    <property type="project" value="UniProtKB-KW"/>
</dbReference>
<feature type="non-terminal residue" evidence="5">
    <location>
        <position position="257"/>
    </location>
</feature>
<keyword evidence="2" id="KW-0328">Glycosyltransferase</keyword>
<sequence length="257" mass="28852">VSMPHRIDKRDYLSLMALVSNLNIDFIDGVNGSAIHPNAQPAVSIQLAMCKISLTVYSTDIGCWRAHVNIYELMVRDRIQSALVLEDDVDWDVLLKGQMTEFARGTRFLQNATLPMHSPYGDNWDLMTLGHNGVNNKPNKDQQYWITKDDPTVMAPSQQMWGRKPDLSAPSLAGDRTRLVFEVSKMTATRAYAVSLRGAARLLYDQSMIPNAQAIDLAMAKLCRYDNNWGSAFCLGAYPMLFGRYMAIGPINKDSDR</sequence>
<dbReference type="PANTHER" id="PTHR10730">
    <property type="entry name" value="PROCOLLAGEN-LYSINE,2-OXOGLUTARATE 5-DIOXYGENASE/GLYCOSYLTRANSFERASE 25 FAMILY MEMBER"/>
    <property type="match status" value="1"/>
</dbReference>
<evidence type="ECO:0000256" key="3">
    <source>
        <dbReference type="ARBA" id="ARBA00022679"/>
    </source>
</evidence>
<evidence type="ECO:0000313" key="5">
    <source>
        <dbReference type="EMBL" id="KAF2788668.1"/>
    </source>
</evidence>
<dbReference type="InterPro" id="IPR050757">
    <property type="entry name" value="Collagen_mod_GT25"/>
</dbReference>
<keyword evidence="3 5" id="KW-0808">Transferase</keyword>
<reference evidence="5" key="1">
    <citation type="journal article" date="2020" name="Stud. Mycol.">
        <title>101 Dothideomycetes genomes: a test case for predicting lifestyles and emergence of pathogens.</title>
        <authorList>
            <person name="Haridas S."/>
            <person name="Albert R."/>
            <person name="Binder M."/>
            <person name="Bloem J."/>
            <person name="Labutti K."/>
            <person name="Salamov A."/>
            <person name="Andreopoulos B."/>
            <person name="Baker S."/>
            <person name="Barry K."/>
            <person name="Bills G."/>
            <person name="Bluhm B."/>
            <person name="Cannon C."/>
            <person name="Castanera R."/>
            <person name="Culley D."/>
            <person name="Daum C."/>
            <person name="Ezra D."/>
            <person name="Gonzalez J."/>
            <person name="Henrissat B."/>
            <person name="Kuo A."/>
            <person name="Liang C."/>
            <person name="Lipzen A."/>
            <person name="Lutzoni F."/>
            <person name="Magnuson J."/>
            <person name="Mondo S."/>
            <person name="Nolan M."/>
            <person name="Ohm R."/>
            <person name="Pangilinan J."/>
            <person name="Park H.-J."/>
            <person name="Ramirez L."/>
            <person name="Alfaro M."/>
            <person name="Sun H."/>
            <person name="Tritt A."/>
            <person name="Yoshinaga Y."/>
            <person name="Zwiers L.-H."/>
            <person name="Turgeon B."/>
            <person name="Goodwin S."/>
            <person name="Spatafora J."/>
            <person name="Crous P."/>
            <person name="Grigoriev I."/>
        </authorList>
    </citation>
    <scope>NUCLEOTIDE SEQUENCE</scope>
    <source>
        <strain evidence="5">CBS 109.77</strain>
    </source>
</reference>
<dbReference type="InterPro" id="IPR002654">
    <property type="entry name" value="Glyco_trans_25"/>
</dbReference>
<dbReference type="Pfam" id="PF01755">
    <property type="entry name" value="Glyco_transf_25"/>
    <property type="match status" value="1"/>
</dbReference>
<feature type="domain" description="Glycosyl transferase family 25" evidence="4">
    <location>
        <begin position="2"/>
        <end position="203"/>
    </location>
</feature>
<dbReference type="AlphaFoldDB" id="A0A6A6WXN3"/>
<evidence type="ECO:0000256" key="2">
    <source>
        <dbReference type="ARBA" id="ARBA00022676"/>
    </source>
</evidence>
<comment type="similarity">
    <text evidence="1">Belongs to the glycosyltransferase 25 family.</text>
</comment>
<dbReference type="EMBL" id="MU002197">
    <property type="protein sequence ID" value="KAF2788668.1"/>
    <property type="molecule type" value="Genomic_DNA"/>
</dbReference>
<name>A0A6A6WXN3_9PLEO</name>
<accession>A0A6A6WXN3</accession>
<evidence type="ECO:0000259" key="4">
    <source>
        <dbReference type="Pfam" id="PF01755"/>
    </source>
</evidence>
<protein>
    <submittedName>
        <fullName evidence="5">Glycosyltransferase family 25 protein</fullName>
    </submittedName>
</protein>
<dbReference type="CDD" id="cd06532">
    <property type="entry name" value="Glyco_transf_25"/>
    <property type="match status" value="1"/>
</dbReference>
<evidence type="ECO:0000256" key="1">
    <source>
        <dbReference type="ARBA" id="ARBA00006721"/>
    </source>
</evidence>
<feature type="non-terminal residue" evidence="5">
    <location>
        <position position="1"/>
    </location>
</feature>
<organism evidence="5 6">
    <name type="scientific">Melanomma pulvis-pyrius CBS 109.77</name>
    <dbReference type="NCBI Taxonomy" id="1314802"/>
    <lineage>
        <taxon>Eukaryota</taxon>
        <taxon>Fungi</taxon>
        <taxon>Dikarya</taxon>
        <taxon>Ascomycota</taxon>
        <taxon>Pezizomycotina</taxon>
        <taxon>Dothideomycetes</taxon>
        <taxon>Pleosporomycetidae</taxon>
        <taxon>Pleosporales</taxon>
        <taxon>Melanommataceae</taxon>
        <taxon>Melanomma</taxon>
    </lineage>
</organism>
<evidence type="ECO:0000313" key="6">
    <source>
        <dbReference type="Proteomes" id="UP000799757"/>
    </source>
</evidence>